<dbReference type="EMBL" id="BAJS01000013">
    <property type="protein sequence ID" value="GAK37081.1"/>
    <property type="molecule type" value="Genomic_DNA"/>
</dbReference>
<dbReference type="AlphaFoldDB" id="A0A069D495"/>
<dbReference type="PANTHER" id="PTHR43480:SF1">
    <property type="entry name" value="ACYL-[ACYL-CARRIER-PROTEIN]--UDP-N-ACETYLGLUCOSAMINE O-ACYLTRANSFERASE, MITOCHONDRIAL-RELATED"/>
    <property type="match status" value="1"/>
</dbReference>
<evidence type="ECO:0000313" key="1">
    <source>
        <dbReference type="EMBL" id="GAK37081.1"/>
    </source>
</evidence>
<dbReference type="SUPFAM" id="SSF51161">
    <property type="entry name" value="Trimeric LpxA-like enzymes"/>
    <property type="match status" value="1"/>
</dbReference>
<organism evidence="1 2">
    <name type="scientific">Bacteroides graminisolvens DSM 19988 = JCM 15093</name>
    <dbReference type="NCBI Taxonomy" id="1121097"/>
    <lineage>
        <taxon>Bacteria</taxon>
        <taxon>Pseudomonadati</taxon>
        <taxon>Bacteroidota</taxon>
        <taxon>Bacteroidia</taxon>
        <taxon>Bacteroidales</taxon>
        <taxon>Bacteroidaceae</taxon>
        <taxon>Bacteroides</taxon>
    </lineage>
</organism>
<comment type="caution">
    <text evidence="1">The sequence shown here is derived from an EMBL/GenBank/DDBJ whole genome shotgun (WGS) entry which is preliminary data.</text>
</comment>
<dbReference type="InterPro" id="IPR010137">
    <property type="entry name" value="Lipid_A_LpxA"/>
</dbReference>
<dbReference type="GO" id="GO:0008610">
    <property type="term" value="P:lipid biosynthetic process"/>
    <property type="evidence" value="ECO:0007669"/>
    <property type="project" value="InterPro"/>
</dbReference>
<dbReference type="Pfam" id="PF00132">
    <property type="entry name" value="Hexapep"/>
    <property type="match status" value="1"/>
</dbReference>
<dbReference type="eggNOG" id="COG1043">
    <property type="taxonomic scope" value="Bacteria"/>
</dbReference>
<keyword evidence="1" id="KW-0012">Acyltransferase</keyword>
<accession>A0A069D495</accession>
<evidence type="ECO:0000313" key="2">
    <source>
        <dbReference type="Proteomes" id="UP000027601"/>
    </source>
</evidence>
<dbReference type="InterPro" id="IPR001451">
    <property type="entry name" value="Hexapep"/>
</dbReference>
<dbReference type="InterPro" id="IPR011004">
    <property type="entry name" value="Trimer_LpxA-like_sf"/>
</dbReference>
<reference evidence="1 2" key="1">
    <citation type="journal article" date="2015" name="Microbes Environ.">
        <title>Distribution and evolution of nitrogen fixation genes in the phylum bacteroidetes.</title>
        <authorList>
            <person name="Inoue J."/>
            <person name="Oshima K."/>
            <person name="Suda W."/>
            <person name="Sakamoto M."/>
            <person name="Iino T."/>
            <person name="Noda S."/>
            <person name="Hongoh Y."/>
            <person name="Hattori M."/>
            <person name="Ohkuma M."/>
        </authorList>
    </citation>
    <scope>NUCLEOTIDE SEQUENCE [LARGE SCALE GENOMIC DNA]</scope>
    <source>
        <strain evidence="1 2">JCM 15093</strain>
    </source>
</reference>
<dbReference type="Proteomes" id="UP000027601">
    <property type="component" value="Unassembled WGS sequence"/>
</dbReference>
<dbReference type="PANTHER" id="PTHR43480">
    <property type="entry name" value="ACYL-[ACYL-CARRIER-PROTEIN]--UDP-N-ACETYLGLUCOSAMINE O-ACYLTRANSFERASE"/>
    <property type="match status" value="1"/>
</dbReference>
<dbReference type="GO" id="GO:0008780">
    <property type="term" value="F:acyl-[acyl-carrier-protein]-UDP-N-acetylglucosamine O-acyltransferase activity"/>
    <property type="evidence" value="ECO:0007669"/>
    <property type="project" value="InterPro"/>
</dbReference>
<dbReference type="Gene3D" id="2.160.10.10">
    <property type="entry name" value="Hexapeptide repeat proteins"/>
    <property type="match status" value="1"/>
</dbReference>
<name>A0A069D495_9BACE</name>
<proteinExistence type="predicted"/>
<keyword evidence="1" id="KW-0808">Transferase</keyword>
<keyword evidence="2" id="KW-1185">Reference proteome</keyword>
<protein>
    <submittedName>
        <fullName evidence="1">Acyl-[acyl-carrier-protein]-UDP-N-acetylglucosamine O-acyltransferase</fullName>
    </submittedName>
</protein>
<sequence>MISPQAFVDPSAKIGKNVEIYPFAYIEKDVEIGDNCVIMPFVSVLKGTKMGSGNRVFQNTVLGLCRKISTSPVMSRS</sequence>
<gene>
    <name evidence="1" type="ORF">JCM15093_2298</name>
</gene>